<sequence>MFDLAGKTRSGVQTAYTRIVLTRFGVIFILLTLIHCFAQGALQVSLYVGDARASSLLDRIVGAAELPASGISWLQSLGNGNYTLKFCTNIPIAAGGPESCVTVYQTGADDAVVSTKDVDLDARGFATDMLVRRTFTADDVSPSLNASGGIVGVNLTYQGTGDKVQSVVLSEQCTRSLVYADEIMGEYKKQDAALLGLQFWLLILSFVAILYSSIPQISAVICTRVLSTAWASYEIYATRRHESLFHTLFAEPDTPCNLDLFPTHFKTRLALTIADLVLNVTALLFTVALGRLLIKNFKEYAFQRVGPPRSIIRIYRFFLSIFVLLQLSVFFLVTAVALWTTWLLNGPLLHISLHTPIYKALFVFTIVSLPPWIVMGWYAVRRELRLLMAGFMVVSFIYIACWSIMFYSQVYRWTFINWVFFASMTVLSFVVLVLTTVFGALCWLNFGKGLAQYLDAEATLAKANFTPEVFPQEETVTKVSDVLSDDKTLSFGTVKQDINRDIYDVDQAPIIVIGLQNGDGTLQRDTNDV</sequence>
<name>A0A165QG29_9APHY</name>
<evidence type="ECO:0000313" key="2">
    <source>
        <dbReference type="EMBL" id="KZT69426.1"/>
    </source>
</evidence>
<feature type="transmembrane region" description="Helical" evidence="1">
    <location>
        <begin position="419"/>
        <end position="444"/>
    </location>
</feature>
<organism evidence="2 3">
    <name type="scientific">Daedalea quercina L-15889</name>
    <dbReference type="NCBI Taxonomy" id="1314783"/>
    <lineage>
        <taxon>Eukaryota</taxon>
        <taxon>Fungi</taxon>
        <taxon>Dikarya</taxon>
        <taxon>Basidiomycota</taxon>
        <taxon>Agaricomycotina</taxon>
        <taxon>Agaricomycetes</taxon>
        <taxon>Polyporales</taxon>
        <taxon>Fomitopsis</taxon>
    </lineage>
</organism>
<feature type="transmembrane region" description="Helical" evidence="1">
    <location>
        <begin position="192"/>
        <end position="211"/>
    </location>
</feature>
<dbReference type="GO" id="GO:0005794">
    <property type="term" value="C:Golgi apparatus"/>
    <property type="evidence" value="ECO:0007669"/>
    <property type="project" value="TreeGrafter"/>
</dbReference>
<feature type="transmembrane region" description="Helical" evidence="1">
    <location>
        <begin position="269"/>
        <end position="294"/>
    </location>
</feature>
<keyword evidence="1" id="KW-1133">Transmembrane helix</keyword>
<proteinExistence type="predicted"/>
<feature type="transmembrane region" description="Helical" evidence="1">
    <location>
        <begin position="314"/>
        <end position="340"/>
    </location>
</feature>
<feature type="transmembrane region" description="Helical" evidence="1">
    <location>
        <begin position="20"/>
        <end position="38"/>
    </location>
</feature>
<gene>
    <name evidence="2" type="ORF">DAEQUDRAFT_265307</name>
</gene>
<dbReference type="PANTHER" id="PTHR34391">
    <property type="entry name" value="UPF0658 GOLGI APPARATUS MEMBRANE PROTEIN C1952.10C-RELATED"/>
    <property type="match status" value="1"/>
</dbReference>
<keyword evidence="3" id="KW-1185">Reference proteome</keyword>
<dbReference type="AlphaFoldDB" id="A0A165QG29"/>
<evidence type="ECO:0000313" key="3">
    <source>
        <dbReference type="Proteomes" id="UP000076727"/>
    </source>
</evidence>
<dbReference type="Proteomes" id="UP000076727">
    <property type="component" value="Unassembled WGS sequence"/>
</dbReference>
<keyword evidence="1" id="KW-0812">Transmembrane</keyword>
<dbReference type="InterPro" id="IPR040410">
    <property type="entry name" value="UPF0658_Golgi"/>
</dbReference>
<dbReference type="OrthoDB" id="3263941at2759"/>
<feature type="transmembrane region" description="Helical" evidence="1">
    <location>
        <begin position="386"/>
        <end position="407"/>
    </location>
</feature>
<evidence type="ECO:0000256" key="1">
    <source>
        <dbReference type="SAM" id="Phobius"/>
    </source>
</evidence>
<reference evidence="2 3" key="1">
    <citation type="journal article" date="2016" name="Mol. Biol. Evol.">
        <title>Comparative Genomics of Early-Diverging Mushroom-Forming Fungi Provides Insights into the Origins of Lignocellulose Decay Capabilities.</title>
        <authorList>
            <person name="Nagy L.G."/>
            <person name="Riley R."/>
            <person name="Tritt A."/>
            <person name="Adam C."/>
            <person name="Daum C."/>
            <person name="Floudas D."/>
            <person name="Sun H."/>
            <person name="Yadav J.S."/>
            <person name="Pangilinan J."/>
            <person name="Larsson K.H."/>
            <person name="Matsuura K."/>
            <person name="Barry K."/>
            <person name="Labutti K."/>
            <person name="Kuo R."/>
            <person name="Ohm R.A."/>
            <person name="Bhattacharya S.S."/>
            <person name="Shirouzu T."/>
            <person name="Yoshinaga Y."/>
            <person name="Martin F.M."/>
            <person name="Grigoriev I.V."/>
            <person name="Hibbett D.S."/>
        </authorList>
    </citation>
    <scope>NUCLEOTIDE SEQUENCE [LARGE SCALE GENOMIC DNA]</scope>
    <source>
        <strain evidence="2 3">L-15889</strain>
    </source>
</reference>
<dbReference type="PANTHER" id="PTHR34391:SF2">
    <property type="entry name" value="TRP C-TERMINAL DOMAIN-CONTAINING PROTEIN"/>
    <property type="match status" value="1"/>
</dbReference>
<feature type="transmembrane region" description="Helical" evidence="1">
    <location>
        <begin position="360"/>
        <end position="379"/>
    </location>
</feature>
<accession>A0A165QG29</accession>
<protein>
    <submittedName>
        <fullName evidence="2">Uncharacterized protein</fullName>
    </submittedName>
</protein>
<keyword evidence="1" id="KW-0472">Membrane</keyword>
<dbReference type="EMBL" id="KV429058">
    <property type="protein sequence ID" value="KZT69426.1"/>
    <property type="molecule type" value="Genomic_DNA"/>
</dbReference>